<protein>
    <submittedName>
        <fullName evidence="1">Uncharacterized protein</fullName>
    </submittedName>
</protein>
<dbReference type="EMBL" id="LCFD01000008">
    <property type="protein sequence ID" value="KKS86552.1"/>
    <property type="molecule type" value="Genomic_DNA"/>
</dbReference>
<evidence type="ECO:0000313" key="1">
    <source>
        <dbReference type="EMBL" id="KKS86552.1"/>
    </source>
</evidence>
<dbReference type="Proteomes" id="UP000034050">
    <property type="component" value="Unassembled WGS sequence"/>
</dbReference>
<gene>
    <name evidence="1" type="ORF">UV61_C0008G0005</name>
</gene>
<evidence type="ECO:0000313" key="2">
    <source>
        <dbReference type="Proteomes" id="UP000034050"/>
    </source>
</evidence>
<accession>A0A0G1CM17</accession>
<dbReference type="AlphaFoldDB" id="A0A0G1CM17"/>
<comment type="caution">
    <text evidence="1">The sequence shown here is derived from an EMBL/GenBank/DDBJ whole genome shotgun (WGS) entry which is preliminary data.</text>
</comment>
<sequence>MSKKPGKGPDRISVVGWVSQQESAEVGTFRYQALQSIVAATNEVGNNPTSCDHFTKAQQALKGLSNHQFISSFPDVSNAIDVAQQLIEVTHSNSNQSSHTCSLKR</sequence>
<reference evidence="1 2" key="1">
    <citation type="journal article" date="2015" name="Nature">
        <title>rRNA introns, odd ribosomes, and small enigmatic genomes across a large radiation of phyla.</title>
        <authorList>
            <person name="Brown C.T."/>
            <person name="Hug L.A."/>
            <person name="Thomas B.C."/>
            <person name="Sharon I."/>
            <person name="Castelle C.J."/>
            <person name="Singh A."/>
            <person name="Wilkins M.J."/>
            <person name="Williams K.H."/>
            <person name="Banfield J.F."/>
        </authorList>
    </citation>
    <scope>NUCLEOTIDE SEQUENCE [LARGE SCALE GENOMIC DNA]</scope>
</reference>
<name>A0A0G1CM17_9BACT</name>
<proteinExistence type="predicted"/>
<dbReference type="STRING" id="1618446.UV61_C0008G0005"/>
<organism evidence="1 2">
    <name type="scientific">Candidatus Gottesmanbacteria bacterium GW2011_GWB1_43_11</name>
    <dbReference type="NCBI Taxonomy" id="1618446"/>
    <lineage>
        <taxon>Bacteria</taxon>
        <taxon>Candidatus Gottesmaniibacteriota</taxon>
    </lineage>
</organism>